<dbReference type="Proteomes" id="UP001278500">
    <property type="component" value="Unassembled WGS sequence"/>
</dbReference>
<keyword evidence="2" id="KW-1185">Reference proteome</keyword>
<proteinExistence type="predicted"/>
<sequence length="72" mass="8391">MSTLAMAFFFQMASRMPWLFSVWHLFPFRSLLLRVLTGSWHGCFRRLGDYQHHQQKVKGVVQGAVWGSAYGQ</sequence>
<name>A0AAE0MSI6_9PEZI</name>
<comment type="caution">
    <text evidence="1">The sequence shown here is derived from an EMBL/GenBank/DDBJ whole genome shotgun (WGS) entry which is preliminary data.</text>
</comment>
<dbReference type="EMBL" id="JAUEPP010000004">
    <property type="protein sequence ID" value="KAK3345668.1"/>
    <property type="molecule type" value="Genomic_DNA"/>
</dbReference>
<accession>A0AAE0MSI6</accession>
<evidence type="ECO:0000313" key="2">
    <source>
        <dbReference type="Proteomes" id="UP001278500"/>
    </source>
</evidence>
<organism evidence="1 2">
    <name type="scientific">Neurospora tetraspora</name>
    <dbReference type="NCBI Taxonomy" id="94610"/>
    <lineage>
        <taxon>Eukaryota</taxon>
        <taxon>Fungi</taxon>
        <taxon>Dikarya</taxon>
        <taxon>Ascomycota</taxon>
        <taxon>Pezizomycotina</taxon>
        <taxon>Sordariomycetes</taxon>
        <taxon>Sordariomycetidae</taxon>
        <taxon>Sordariales</taxon>
        <taxon>Sordariaceae</taxon>
        <taxon>Neurospora</taxon>
    </lineage>
</organism>
<protein>
    <submittedName>
        <fullName evidence="1">Uncharacterized protein</fullName>
    </submittedName>
</protein>
<dbReference type="RefSeq" id="XP_062682281.1">
    <property type="nucleotide sequence ID" value="XM_062826902.1"/>
</dbReference>
<gene>
    <name evidence="1" type="ORF">B0H65DRAFT_467350</name>
</gene>
<dbReference type="GeneID" id="87864056"/>
<reference evidence="1" key="2">
    <citation type="submission" date="2023-06" db="EMBL/GenBank/DDBJ databases">
        <authorList>
            <consortium name="Lawrence Berkeley National Laboratory"/>
            <person name="Haridas S."/>
            <person name="Hensen N."/>
            <person name="Bonometti L."/>
            <person name="Westerberg I."/>
            <person name="Brannstrom I.O."/>
            <person name="Guillou S."/>
            <person name="Cros-Aarteil S."/>
            <person name="Calhoun S."/>
            <person name="Kuo A."/>
            <person name="Mondo S."/>
            <person name="Pangilinan J."/>
            <person name="Riley R."/>
            <person name="Labutti K."/>
            <person name="Andreopoulos B."/>
            <person name="Lipzen A."/>
            <person name="Chen C."/>
            <person name="Yanf M."/>
            <person name="Daum C."/>
            <person name="Ng V."/>
            <person name="Clum A."/>
            <person name="Steindorff A."/>
            <person name="Ohm R."/>
            <person name="Martin F."/>
            <person name="Silar P."/>
            <person name="Natvig D."/>
            <person name="Lalanne C."/>
            <person name="Gautier V."/>
            <person name="Ament-Velasquez S.L."/>
            <person name="Kruys A."/>
            <person name="Hutchinson M.I."/>
            <person name="Powell A.J."/>
            <person name="Barry K."/>
            <person name="Miller A.N."/>
            <person name="Grigoriev I.V."/>
            <person name="Debuchy R."/>
            <person name="Gladieux P."/>
            <person name="Thoren M.H."/>
            <person name="Johannesson H."/>
        </authorList>
    </citation>
    <scope>NUCLEOTIDE SEQUENCE</scope>
    <source>
        <strain evidence="1">CBS 560.94</strain>
    </source>
</reference>
<evidence type="ECO:0000313" key="1">
    <source>
        <dbReference type="EMBL" id="KAK3345668.1"/>
    </source>
</evidence>
<reference evidence="1" key="1">
    <citation type="journal article" date="2023" name="Mol. Phylogenet. Evol.">
        <title>Genome-scale phylogeny and comparative genomics of the fungal order Sordariales.</title>
        <authorList>
            <person name="Hensen N."/>
            <person name="Bonometti L."/>
            <person name="Westerberg I."/>
            <person name="Brannstrom I.O."/>
            <person name="Guillou S."/>
            <person name="Cros-Aarteil S."/>
            <person name="Calhoun S."/>
            <person name="Haridas S."/>
            <person name="Kuo A."/>
            <person name="Mondo S."/>
            <person name="Pangilinan J."/>
            <person name="Riley R."/>
            <person name="LaButti K."/>
            <person name="Andreopoulos B."/>
            <person name="Lipzen A."/>
            <person name="Chen C."/>
            <person name="Yan M."/>
            <person name="Daum C."/>
            <person name="Ng V."/>
            <person name="Clum A."/>
            <person name="Steindorff A."/>
            <person name="Ohm R.A."/>
            <person name="Martin F."/>
            <person name="Silar P."/>
            <person name="Natvig D.O."/>
            <person name="Lalanne C."/>
            <person name="Gautier V."/>
            <person name="Ament-Velasquez S.L."/>
            <person name="Kruys A."/>
            <person name="Hutchinson M.I."/>
            <person name="Powell A.J."/>
            <person name="Barry K."/>
            <person name="Miller A.N."/>
            <person name="Grigoriev I.V."/>
            <person name="Debuchy R."/>
            <person name="Gladieux P."/>
            <person name="Hiltunen Thoren M."/>
            <person name="Johannesson H."/>
        </authorList>
    </citation>
    <scope>NUCLEOTIDE SEQUENCE</scope>
    <source>
        <strain evidence="1">CBS 560.94</strain>
    </source>
</reference>
<dbReference type="AlphaFoldDB" id="A0AAE0MSI6"/>